<dbReference type="PROSITE" id="PS50082">
    <property type="entry name" value="WD_REPEATS_2"/>
    <property type="match status" value="1"/>
</dbReference>
<organism evidence="7 8">
    <name type="scientific">Ignelater luminosus</name>
    <name type="common">Cucubano</name>
    <name type="synonym">Pyrophorus luminosus</name>
    <dbReference type="NCBI Taxonomy" id="2038154"/>
    <lineage>
        <taxon>Eukaryota</taxon>
        <taxon>Metazoa</taxon>
        <taxon>Ecdysozoa</taxon>
        <taxon>Arthropoda</taxon>
        <taxon>Hexapoda</taxon>
        <taxon>Insecta</taxon>
        <taxon>Pterygota</taxon>
        <taxon>Neoptera</taxon>
        <taxon>Endopterygota</taxon>
        <taxon>Coleoptera</taxon>
        <taxon>Polyphaga</taxon>
        <taxon>Elateriformia</taxon>
        <taxon>Elateroidea</taxon>
        <taxon>Elateridae</taxon>
        <taxon>Agrypninae</taxon>
        <taxon>Pyrophorini</taxon>
        <taxon>Ignelater</taxon>
    </lineage>
</organism>
<keyword evidence="1 3" id="KW-0853">WD repeat</keyword>
<protein>
    <submittedName>
        <fullName evidence="7">Uncharacterized protein</fullName>
    </submittedName>
</protein>
<dbReference type="PANTHER" id="PTHR19871:SF37">
    <property type="entry name" value="GH25853P"/>
    <property type="match status" value="1"/>
</dbReference>
<keyword evidence="2" id="KW-0677">Repeat</keyword>
<keyword evidence="8" id="KW-1185">Reference proteome</keyword>
<evidence type="ECO:0000259" key="6">
    <source>
        <dbReference type="Pfam" id="PF25469"/>
    </source>
</evidence>
<dbReference type="PANTHER" id="PTHR19871">
    <property type="entry name" value="BETA TRANSDUCIN-RELATED PROTEIN"/>
    <property type="match status" value="1"/>
</dbReference>
<dbReference type="GO" id="GO:0005524">
    <property type="term" value="F:ATP binding"/>
    <property type="evidence" value="ECO:0007669"/>
    <property type="project" value="InterPro"/>
</dbReference>
<sequence>MGNSCSSGQAHKDKDNMSQKSEESGSYHVRTSLPSEKQQVLLNHVSQQQQQHSGVLLEPSTAGQPSLQLPPPTTAVPTTTPAATNGKNPAISKVLRGVATSSISADSMSLSSPPGMHSPKGFEHSHVPKEVCSLSEHLQNLVMGRIADAKTAARTQKIVIYVCAADSQDCCVEKGALHNTVYPELRAHCRSKGYELHIVDLHWKTLLEKQQDHEFPELCIGELTRQMEVAYVIPVIFLNNSLGTPLLPITIESADFKMAMDSAENQSAQNLLSKWYQLDSAAQPPCYRLQPISSHIPGFKETSAEERERALEEWRSEIDRMLAVLVNIFPQELRDTYLTTVVEQEVHNTVFMSQELAKRCIWLNRVYMPTAKTPDNLSPGEAELHRRLNNLQRDLRNQLAEKHIVRIPVKYVEGGLNLEVLEHKQYIEQVVIHLKKHLTESVDSIVDEHQSKTLLKPSYGIDASLFEELNQQTSFCQKAAQCSVNREKTLNDIKSYITSDSTSPLVIFGPGGCGKSTLLARIAQCCQTWQTEAFLILRFVGISAQSSTIEQLLSSITNQCSILTYGHKCYCAHNIETYSKVLPTLLTAICLQRPLILLIDGIDQVKSFSSYTINWLPVKLPDNIKLILSVAEESKMFQDIKAKVDSKNFIKMSPLGENEAKGILMSSVMQYNHSVNSRIQDCVLKSVQECTLPLYAKVLAWQTSWWADKEHDIVPKGNVNDQLSQMLEELEKILGVIQVQHALAILTSTKHGIMDSEMIDLLAFDEPFHSSTTYVVWAPACLTWSRLNKHLAPFLQWTLTGGMLGVQWRDNILLQAVRLRYKEHTKWANKMLHDYYMGKWWTDKPIKLAARIVSQDTLLGKCYNRRKLDELPFQHYQLNPTTLENSTYLNDLKWIYEKVCGSNCFQLLEDIYLSTEHNTKNIQNKFIQLLKDFLEKTASVLHYDGQQFYAHLYSYLEENVEISSESNPKILEVLKVTKNPPVLSLIPLSNIIIDENQDVTTSSKPLFQSKYFDQITRLPETENFVVSVSTNEEEICVWDIKRCQKVRTLKGITHPINLKPIDQLKCIVLCRRELRIYDLDSGSFVNKLKGVMNQKMPYYGLHDQSHLVALSRNRMYVNLMNLETGDCVTTFKAGEDRFLNSLLVSGDGRVLVCGDETQKPFPLLVWNLKSKKLMYDLRIPHHDFITSLSAITYEGSYVCCVCHEIDEPNPNFIVVYDLQSGTLFKKWKPSCSTVALEISSQGSCVISGLEDSRILVWDLVTGNCRWSLCGHTAPVSSLRLDPTGGLCLSSDSQGRDRSIRVWDLNKGNLVAVYTPKRNITASEIMSGGKHIVLALEGNHELITLQLMGPDIETAQNGEVYGSSENEGKVFELKESDPC</sequence>
<name>A0A8K0CYL6_IGNLU</name>
<reference evidence="7" key="1">
    <citation type="submission" date="2019-08" db="EMBL/GenBank/DDBJ databases">
        <title>The genome of the North American firefly Photinus pyralis.</title>
        <authorList>
            <consortium name="Photinus pyralis genome working group"/>
            <person name="Fallon T.R."/>
            <person name="Sander Lower S.E."/>
            <person name="Weng J.-K."/>
        </authorList>
    </citation>
    <scope>NUCLEOTIDE SEQUENCE</scope>
    <source>
        <strain evidence="7">TRF0915ILg1</strain>
        <tissue evidence="7">Whole body</tissue>
    </source>
</reference>
<dbReference type="SUPFAM" id="SSF52540">
    <property type="entry name" value="P-loop containing nucleoside triphosphate hydrolases"/>
    <property type="match status" value="1"/>
</dbReference>
<feature type="repeat" description="WD" evidence="3">
    <location>
        <begin position="1268"/>
        <end position="1312"/>
    </location>
</feature>
<dbReference type="Pfam" id="PF25469">
    <property type="entry name" value="WHD_NWD1"/>
    <property type="match status" value="1"/>
</dbReference>
<dbReference type="Pfam" id="PF01637">
    <property type="entry name" value="ATPase_2"/>
    <property type="match status" value="1"/>
</dbReference>
<dbReference type="Gene3D" id="2.130.10.10">
    <property type="entry name" value="YVTN repeat-like/Quinoprotein amine dehydrogenase"/>
    <property type="match status" value="2"/>
</dbReference>
<feature type="region of interest" description="Disordered" evidence="4">
    <location>
        <begin position="1"/>
        <end position="88"/>
    </location>
</feature>
<feature type="compositionally biased region" description="Low complexity" evidence="4">
    <location>
        <begin position="38"/>
        <end position="53"/>
    </location>
</feature>
<dbReference type="InterPro" id="IPR057588">
    <property type="entry name" value="NWD1/2-like_WH"/>
</dbReference>
<feature type="region of interest" description="Disordered" evidence="4">
    <location>
        <begin position="105"/>
        <end position="124"/>
    </location>
</feature>
<dbReference type="InterPro" id="IPR027417">
    <property type="entry name" value="P-loop_NTPase"/>
</dbReference>
<evidence type="ECO:0000313" key="8">
    <source>
        <dbReference type="Proteomes" id="UP000801492"/>
    </source>
</evidence>
<dbReference type="OrthoDB" id="2325716at2759"/>
<dbReference type="InterPro" id="IPR011579">
    <property type="entry name" value="ATPase_dom"/>
</dbReference>
<dbReference type="InterPro" id="IPR052752">
    <property type="entry name" value="NACHT-WD_repeat"/>
</dbReference>
<evidence type="ECO:0000256" key="2">
    <source>
        <dbReference type="ARBA" id="ARBA00022737"/>
    </source>
</evidence>
<accession>A0A8K0CYL6</accession>
<gene>
    <name evidence="7" type="ORF">ILUMI_12441</name>
</gene>
<evidence type="ECO:0000256" key="3">
    <source>
        <dbReference type="PROSITE-ProRule" id="PRU00221"/>
    </source>
</evidence>
<dbReference type="Proteomes" id="UP000801492">
    <property type="component" value="Unassembled WGS sequence"/>
</dbReference>
<evidence type="ECO:0000259" key="5">
    <source>
        <dbReference type="Pfam" id="PF01637"/>
    </source>
</evidence>
<dbReference type="Gene3D" id="3.40.50.300">
    <property type="entry name" value="P-loop containing nucleotide triphosphate hydrolases"/>
    <property type="match status" value="1"/>
</dbReference>
<dbReference type="InterPro" id="IPR011047">
    <property type="entry name" value="Quinoprotein_ADH-like_sf"/>
</dbReference>
<dbReference type="InterPro" id="IPR015943">
    <property type="entry name" value="WD40/YVTN_repeat-like_dom_sf"/>
</dbReference>
<feature type="compositionally biased region" description="Low complexity" evidence="4">
    <location>
        <begin position="75"/>
        <end position="84"/>
    </location>
</feature>
<evidence type="ECO:0000256" key="1">
    <source>
        <dbReference type="ARBA" id="ARBA00022574"/>
    </source>
</evidence>
<dbReference type="SMART" id="SM00320">
    <property type="entry name" value="WD40"/>
    <property type="match status" value="3"/>
</dbReference>
<evidence type="ECO:0000256" key="4">
    <source>
        <dbReference type="SAM" id="MobiDB-lite"/>
    </source>
</evidence>
<feature type="domain" description="NWD1/2-like winged helix-turn-helix" evidence="6">
    <location>
        <begin position="718"/>
        <end position="824"/>
    </location>
</feature>
<evidence type="ECO:0000313" key="7">
    <source>
        <dbReference type="EMBL" id="KAF2893747.1"/>
    </source>
</evidence>
<feature type="compositionally biased region" description="Basic and acidic residues" evidence="4">
    <location>
        <begin position="10"/>
        <end position="25"/>
    </location>
</feature>
<dbReference type="SUPFAM" id="SSF50998">
    <property type="entry name" value="Quinoprotein alcohol dehydrogenase-like"/>
    <property type="match status" value="1"/>
</dbReference>
<comment type="caution">
    <text evidence="7">The sequence shown here is derived from an EMBL/GenBank/DDBJ whole genome shotgun (WGS) entry which is preliminary data.</text>
</comment>
<feature type="domain" description="ATPase" evidence="5">
    <location>
        <begin position="484"/>
        <end position="606"/>
    </location>
</feature>
<dbReference type="EMBL" id="VTPC01007696">
    <property type="protein sequence ID" value="KAF2893747.1"/>
    <property type="molecule type" value="Genomic_DNA"/>
</dbReference>
<proteinExistence type="predicted"/>
<dbReference type="Pfam" id="PF00400">
    <property type="entry name" value="WD40"/>
    <property type="match status" value="1"/>
</dbReference>
<dbReference type="InterPro" id="IPR001680">
    <property type="entry name" value="WD40_rpt"/>
</dbReference>